<evidence type="ECO:0000313" key="2">
    <source>
        <dbReference type="EMBL" id="TSC92382.1"/>
    </source>
</evidence>
<organism evidence="2 3">
    <name type="scientific">Candidatus Berkelbacteria bacterium Licking1014_7</name>
    <dbReference type="NCBI Taxonomy" id="2017147"/>
    <lineage>
        <taxon>Bacteria</taxon>
        <taxon>Candidatus Berkelbacteria</taxon>
    </lineage>
</organism>
<dbReference type="SUPFAM" id="SSF46785">
    <property type="entry name" value="Winged helix' DNA-binding domain"/>
    <property type="match status" value="1"/>
</dbReference>
<name>A0A554LHQ0_9BACT</name>
<evidence type="ECO:0000313" key="3">
    <source>
        <dbReference type="Proteomes" id="UP000315689"/>
    </source>
</evidence>
<dbReference type="InterPro" id="IPR051797">
    <property type="entry name" value="TrmB-like"/>
</dbReference>
<dbReference type="AlphaFoldDB" id="A0A554LHQ0"/>
<dbReference type="Proteomes" id="UP000315689">
    <property type="component" value="Unassembled WGS sequence"/>
</dbReference>
<dbReference type="PANTHER" id="PTHR34293:SF1">
    <property type="entry name" value="HTH-TYPE TRANSCRIPTIONAL REGULATOR TRMBL2"/>
    <property type="match status" value="1"/>
</dbReference>
<protein>
    <submittedName>
        <fullName evidence="2">Transcriptional regulator TrmB</fullName>
    </submittedName>
</protein>
<comment type="caution">
    <text evidence="2">The sequence shown here is derived from an EMBL/GenBank/DDBJ whole genome shotgun (WGS) entry which is preliminary data.</text>
</comment>
<dbReference type="Gene3D" id="1.10.10.10">
    <property type="entry name" value="Winged helix-like DNA-binding domain superfamily/Winged helix DNA-binding domain"/>
    <property type="match status" value="1"/>
</dbReference>
<gene>
    <name evidence="2" type="ORF">CEN89_733</name>
</gene>
<dbReference type="PANTHER" id="PTHR34293">
    <property type="entry name" value="HTH-TYPE TRANSCRIPTIONAL REGULATOR TRMBL2"/>
    <property type="match status" value="1"/>
</dbReference>
<dbReference type="InterPro" id="IPR002831">
    <property type="entry name" value="Tscrpt_reg_TrmB_N"/>
</dbReference>
<dbReference type="InterPro" id="IPR036388">
    <property type="entry name" value="WH-like_DNA-bd_sf"/>
</dbReference>
<dbReference type="EMBL" id="VMGK01000031">
    <property type="protein sequence ID" value="TSC92382.1"/>
    <property type="molecule type" value="Genomic_DNA"/>
</dbReference>
<dbReference type="Pfam" id="PF01978">
    <property type="entry name" value="TrmB"/>
    <property type="match status" value="1"/>
</dbReference>
<sequence length="248" mass="28807">MINEINNLITPQLTRNDVKIYIALIENGESTAGFLSEITHIKRPTVYLTLRSLHEKGFVSIVEKSKIKKYAAQDPENLREFFAQKIRALNQILPRLKWLPNRLSNKPNVRYFHGIEGARSAYSETLEERNSMIKSIGSIEGANKILGEHWTKQYIKKRVDKKIRMRSILTKTKFTQELIANNRKHLRESLLINSKKLPDNVELNIFNHKISFACYGKEPLGIIIENKELTEILNTLYDFAWKNNDKNG</sequence>
<evidence type="ECO:0000259" key="1">
    <source>
        <dbReference type="Pfam" id="PF01978"/>
    </source>
</evidence>
<accession>A0A554LHQ0</accession>
<proteinExistence type="predicted"/>
<reference evidence="2 3" key="1">
    <citation type="submission" date="2017-07" db="EMBL/GenBank/DDBJ databases">
        <title>Mechanisms for carbon and nitrogen cycling indicate functional differentiation within the Candidate Phyla Radiation.</title>
        <authorList>
            <person name="Danczak R.E."/>
            <person name="Johnston M.D."/>
            <person name="Kenah C."/>
            <person name="Slattery M."/>
            <person name="Wrighton K.C."/>
            <person name="Wilkins M.J."/>
        </authorList>
    </citation>
    <scope>NUCLEOTIDE SEQUENCE [LARGE SCALE GENOMIC DNA]</scope>
    <source>
        <strain evidence="2">Licking1014_7</strain>
    </source>
</reference>
<feature type="domain" description="Transcription regulator TrmB N-terminal" evidence="1">
    <location>
        <begin position="13"/>
        <end position="76"/>
    </location>
</feature>
<dbReference type="InterPro" id="IPR036390">
    <property type="entry name" value="WH_DNA-bd_sf"/>
</dbReference>